<evidence type="ECO:0000256" key="1">
    <source>
        <dbReference type="SAM" id="MobiDB-lite"/>
    </source>
</evidence>
<evidence type="ECO:0000313" key="2">
    <source>
        <dbReference type="EMBL" id="KAK7281741.1"/>
    </source>
</evidence>
<name>A0AAN9ILP7_CROPI</name>
<dbReference type="AlphaFoldDB" id="A0AAN9ILP7"/>
<gene>
    <name evidence="2" type="ORF">RIF29_09986</name>
</gene>
<keyword evidence="3" id="KW-1185">Reference proteome</keyword>
<feature type="compositionally biased region" description="Polar residues" evidence="1">
    <location>
        <begin position="1"/>
        <end position="14"/>
    </location>
</feature>
<evidence type="ECO:0000313" key="3">
    <source>
        <dbReference type="Proteomes" id="UP001372338"/>
    </source>
</evidence>
<organism evidence="2 3">
    <name type="scientific">Crotalaria pallida</name>
    <name type="common">Smooth rattlebox</name>
    <name type="synonym">Crotalaria striata</name>
    <dbReference type="NCBI Taxonomy" id="3830"/>
    <lineage>
        <taxon>Eukaryota</taxon>
        <taxon>Viridiplantae</taxon>
        <taxon>Streptophyta</taxon>
        <taxon>Embryophyta</taxon>
        <taxon>Tracheophyta</taxon>
        <taxon>Spermatophyta</taxon>
        <taxon>Magnoliopsida</taxon>
        <taxon>eudicotyledons</taxon>
        <taxon>Gunneridae</taxon>
        <taxon>Pentapetalae</taxon>
        <taxon>rosids</taxon>
        <taxon>fabids</taxon>
        <taxon>Fabales</taxon>
        <taxon>Fabaceae</taxon>
        <taxon>Papilionoideae</taxon>
        <taxon>50 kb inversion clade</taxon>
        <taxon>genistoids sensu lato</taxon>
        <taxon>core genistoids</taxon>
        <taxon>Crotalarieae</taxon>
        <taxon>Crotalaria</taxon>
    </lineage>
</organism>
<dbReference type="Proteomes" id="UP001372338">
    <property type="component" value="Unassembled WGS sequence"/>
</dbReference>
<dbReference type="EMBL" id="JAYWIO010000002">
    <property type="protein sequence ID" value="KAK7281741.1"/>
    <property type="molecule type" value="Genomic_DNA"/>
</dbReference>
<comment type="caution">
    <text evidence="2">The sequence shown here is derived from an EMBL/GenBank/DDBJ whole genome shotgun (WGS) entry which is preliminary data.</text>
</comment>
<proteinExistence type="predicted"/>
<feature type="region of interest" description="Disordered" evidence="1">
    <location>
        <begin position="1"/>
        <end position="20"/>
    </location>
</feature>
<accession>A0AAN9ILP7</accession>
<protein>
    <submittedName>
        <fullName evidence="2">Uncharacterized protein</fullName>
    </submittedName>
</protein>
<reference evidence="2 3" key="1">
    <citation type="submission" date="2024-01" db="EMBL/GenBank/DDBJ databases">
        <title>The genomes of 5 underutilized Papilionoideae crops provide insights into root nodulation and disease resistanc.</title>
        <authorList>
            <person name="Yuan L."/>
        </authorList>
    </citation>
    <scope>NUCLEOTIDE SEQUENCE [LARGE SCALE GENOMIC DNA]</scope>
    <source>
        <strain evidence="2">ZHUSHIDOU_FW_LH</strain>
        <tissue evidence="2">Leaf</tissue>
    </source>
</reference>
<sequence>MLQRPSPTSTNSQIGDLHPQVHTHSHTSFTRFHHARSHSPTVALTLSRSLSLSSLRVELWTDSVKNPGSVALATNSRIAPLKPERADYNYGFGATVDIPLETSSVCMELW</sequence>